<accession>W5N5P5</accession>
<dbReference type="PANTHER" id="PTHR22419:SF2">
    <property type="entry name" value="COILED-COIL DOMAIN-CONTAINING PROTEIN 172"/>
    <property type="match status" value="1"/>
</dbReference>
<evidence type="ECO:0000313" key="7">
    <source>
        <dbReference type="Ensembl" id="ENSLOCP00000015954.1"/>
    </source>
</evidence>
<reference evidence="8" key="1">
    <citation type="submission" date="2011-12" db="EMBL/GenBank/DDBJ databases">
        <title>The Draft Genome of Lepisosteus oculatus.</title>
        <authorList>
            <consortium name="The Broad Institute Genome Assembly &amp; Analysis Group"/>
            <consortium name="Computational R&amp;D Group"/>
            <consortium name="and Sequencing Platform"/>
            <person name="Di Palma F."/>
            <person name="Alfoldi J."/>
            <person name="Johnson J."/>
            <person name="Berlin A."/>
            <person name="Gnerre S."/>
            <person name="Jaffe D."/>
            <person name="MacCallum I."/>
            <person name="Young S."/>
            <person name="Walker B.J."/>
            <person name="Lander E.S."/>
            <person name="Lindblad-Toh K."/>
        </authorList>
    </citation>
    <scope>NUCLEOTIDE SEQUENCE [LARGE SCALE GENOMIC DNA]</scope>
</reference>
<proteinExistence type="inferred from homology"/>
<dbReference type="GO" id="GO:0005737">
    <property type="term" value="C:cytoplasm"/>
    <property type="evidence" value="ECO:0007669"/>
    <property type="project" value="UniProtKB-SubCell"/>
</dbReference>
<organism evidence="7 8">
    <name type="scientific">Lepisosteus oculatus</name>
    <name type="common">Spotted gar</name>
    <dbReference type="NCBI Taxonomy" id="7918"/>
    <lineage>
        <taxon>Eukaryota</taxon>
        <taxon>Metazoa</taxon>
        <taxon>Chordata</taxon>
        <taxon>Craniata</taxon>
        <taxon>Vertebrata</taxon>
        <taxon>Euteleostomi</taxon>
        <taxon>Actinopterygii</taxon>
        <taxon>Neopterygii</taxon>
        <taxon>Holostei</taxon>
        <taxon>Semionotiformes</taxon>
        <taxon>Lepisosteidae</taxon>
        <taxon>Lepisosteus</taxon>
    </lineage>
</organism>
<evidence type="ECO:0000256" key="4">
    <source>
        <dbReference type="ARBA" id="ARBA00022490"/>
    </source>
</evidence>
<sequence length="256" mass="30388">MSLDSLFHHILLSEQEAEEKRRRLLEVKAEIDWYQEKHKTLMEELECAKMKVEEKTRILSETALQCGLLRMHKEATEKQKADLSKQKHNLIESLGEIRQKCSEEQEKFMKEIMAFNDDYSLLTDREAIMESRTKAEILKLEEEETFLIKEMECMEQKNIQLNALQSEKSSLQLQMVELEDKTKVLEKNLNEAITFTETLKAEKLKIHQKPETDGEFLRLQRELKFYKEQNLESVREALCSEIHFLQMKDSVETQSR</sequence>
<reference evidence="7" key="2">
    <citation type="submission" date="2025-08" db="UniProtKB">
        <authorList>
            <consortium name="Ensembl"/>
        </authorList>
    </citation>
    <scope>IDENTIFICATION</scope>
</reference>
<dbReference type="Ensembl" id="ENSLOCT00000015984.1">
    <property type="protein sequence ID" value="ENSLOCP00000015954.1"/>
    <property type="gene ID" value="ENSLOCG00000012950.1"/>
</dbReference>
<reference evidence="7" key="3">
    <citation type="submission" date="2025-09" db="UniProtKB">
        <authorList>
            <consortium name="Ensembl"/>
        </authorList>
    </citation>
    <scope>IDENTIFICATION</scope>
</reference>
<comment type="subcellular location">
    <subcellularLocation>
        <location evidence="1">Cytoplasm</location>
    </subcellularLocation>
</comment>
<keyword evidence="8" id="KW-1185">Reference proteome</keyword>
<dbReference type="PANTHER" id="PTHR22419">
    <property type="entry name" value="COILED-COIL DOMAIN-CONTAINING PROTEIN 172"/>
    <property type="match status" value="1"/>
</dbReference>
<evidence type="ECO:0000256" key="3">
    <source>
        <dbReference type="ARBA" id="ARBA00022327"/>
    </source>
</evidence>
<evidence type="ECO:0000256" key="6">
    <source>
        <dbReference type="SAM" id="Coils"/>
    </source>
</evidence>
<evidence type="ECO:0000313" key="8">
    <source>
        <dbReference type="Proteomes" id="UP000018468"/>
    </source>
</evidence>
<keyword evidence="4" id="KW-0963">Cytoplasm</keyword>
<dbReference type="GeneTree" id="ENSGT00390000005203"/>
<keyword evidence="5 6" id="KW-0175">Coiled coil</keyword>
<comment type="similarity">
    <text evidence="2">Belongs to the CCDC172 family.</text>
</comment>
<evidence type="ECO:0000256" key="1">
    <source>
        <dbReference type="ARBA" id="ARBA00004496"/>
    </source>
</evidence>
<evidence type="ECO:0000256" key="5">
    <source>
        <dbReference type="ARBA" id="ARBA00023054"/>
    </source>
</evidence>
<dbReference type="InterPro" id="IPR029618">
    <property type="entry name" value="CCDC172"/>
</dbReference>
<name>W5N5P5_LEPOC</name>
<feature type="coiled-coil region" evidence="6">
    <location>
        <begin position="10"/>
        <end position="93"/>
    </location>
</feature>
<evidence type="ECO:0000256" key="2">
    <source>
        <dbReference type="ARBA" id="ARBA00008975"/>
    </source>
</evidence>
<feature type="coiled-coil region" evidence="6">
    <location>
        <begin position="137"/>
        <end position="188"/>
    </location>
</feature>
<dbReference type="Proteomes" id="UP000018468">
    <property type="component" value="Linkage group LG5"/>
</dbReference>
<dbReference type="EMBL" id="AHAT01023215">
    <property type="status" value="NOT_ANNOTATED_CDS"/>
    <property type="molecule type" value="Genomic_DNA"/>
</dbReference>
<dbReference type="Bgee" id="ENSLOCG00000012950">
    <property type="expression patterns" value="Expressed in testis and 1 other cell type or tissue"/>
</dbReference>
<dbReference type="AlphaFoldDB" id="W5N5P5"/>
<protein>
    <recommendedName>
        <fullName evidence="3">Coiled-coil domain-containing protein 172</fullName>
    </recommendedName>
</protein>